<dbReference type="InterPro" id="IPR019734">
    <property type="entry name" value="TPR_rpt"/>
</dbReference>
<evidence type="ECO:0000256" key="4">
    <source>
        <dbReference type="SAM" id="SignalP"/>
    </source>
</evidence>
<proteinExistence type="predicted"/>
<dbReference type="InterPro" id="IPR011990">
    <property type="entry name" value="TPR-like_helical_dom_sf"/>
</dbReference>
<dbReference type="PROSITE" id="PS50005">
    <property type="entry name" value="TPR"/>
    <property type="match status" value="1"/>
</dbReference>
<protein>
    <submittedName>
        <fullName evidence="5">Tetratricopeptide repeat protein</fullName>
    </submittedName>
</protein>
<dbReference type="Gene3D" id="1.25.40.10">
    <property type="entry name" value="Tetratricopeptide repeat domain"/>
    <property type="match status" value="2"/>
</dbReference>
<evidence type="ECO:0000256" key="3">
    <source>
        <dbReference type="PROSITE-ProRule" id="PRU00339"/>
    </source>
</evidence>
<feature type="chain" id="PRO_5046187486" evidence="4">
    <location>
        <begin position="24"/>
        <end position="207"/>
    </location>
</feature>
<dbReference type="RefSeq" id="WP_185978799.1">
    <property type="nucleotide sequence ID" value="NZ_JACBGI020000023.1"/>
</dbReference>
<keyword evidence="1" id="KW-0677">Repeat</keyword>
<keyword evidence="4" id="KW-0732">Signal</keyword>
<feature type="repeat" description="TPR" evidence="3">
    <location>
        <begin position="157"/>
        <end position="190"/>
    </location>
</feature>
<dbReference type="Proteomes" id="UP001193680">
    <property type="component" value="Unassembled WGS sequence"/>
</dbReference>
<evidence type="ECO:0000313" key="5">
    <source>
        <dbReference type="EMBL" id="MBF6058653.1"/>
    </source>
</evidence>
<keyword evidence="6" id="KW-1185">Reference proteome</keyword>
<comment type="caution">
    <text evidence="5">The sequence shown here is derived from an EMBL/GenBank/DDBJ whole genome shotgun (WGS) entry which is preliminary data.</text>
</comment>
<dbReference type="SUPFAM" id="SSF48452">
    <property type="entry name" value="TPR-like"/>
    <property type="match status" value="1"/>
</dbReference>
<dbReference type="SMART" id="SM00028">
    <property type="entry name" value="TPR"/>
    <property type="match status" value="2"/>
</dbReference>
<reference evidence="5 6" key="1">
    <citation type="submission" date="2020-11" db="EMBL/GenBank/DDBJ databases">
        <title>Sulfur oxidizing isolate from Hospital Hole Sinkhole.</title>
        <authorList>
            <person name="Scott K.M."/>
        </authorList>
    </citation>
    <scope>NUCLEOTIDE SEQUENCE [LARGE SCALE GENOMIC DNA]</scope>
    <source>
        <strain evidence="5 6">HH1</strain>
    </source>
</reference>
<dbReference type="InterPro" id="IPR013105">
    <property type="entry name" value="TPR_2"/>
</dbReference>
<feature type="signal peptide" evidence="4">
    <location>
        <begin position="1"/>
        <end position="23"/>
    </location>
</feature>
<organism evidence="5 6">
    <name type="scientific">Thiomicrorhabdus heinhorstiae</name>
    <dbReference type="NCBI Taxonomy" id="2748010"/>
    <lineage>
        <taxon>Bacteria</taxon>
        <taxon>Pseudomonadati</taxon>
        <taxon>Pseudomonadota</taxon>
        <taxon>Gammaproteobacteria</taxon>
        <taxon>Thiotrichales</taxon>
        <taxon>Piscirickettsiaceae</taxon>
        <taxon>Thiomicrorhabdus</taxon>
    </lineage>
</organism>
<name>A0ABS0BXY3_9GAMM</name>
<evidence type="ECO:0000256" key="1">
    <source>
        <dbReference type="ARBA" id="ARBA00022737"/>
    </source>
</evidence>
<sequence>MQLSNKLPVIAFALLLLNACTTASTSQKNDLNYAKFSTQQTPLATELTSEQEEKFALDLIELEITRQHYERAEEMLQKIRKTTSDQLRTYRLLAKAYEGQDKRQLALLAWREVNQLPGKTVDDEAGYAQVALVQGNYQTADSIYHTWLSSGVAEREVSALNNLGFSALLQKHYDEARSYFKQALHRDPLNSKALNNLILLDGLTGRK</sequence>
<keyword evidence="2 3" id="KW-0802">TPR repeat</keyword>
<gene>
    <name evidence="5" type="ORF">H8792_009910</name>
</gene>
<dbReference type="EMBL" id="JACBGI020000023">
    <property type="protein sequence ID" value="MBF6058653.1"/>
    <property type="molecule type" value="Genomic_DNA"/>
</dbReference>
<evidence type="ECO:0000256" key="2">
    <source>
        <dbReference type="ARBA" id="ARBA00022803"/>
    </source>
</evidence>
<accession>A0ABS0BXY3</accession>
<dbReference type="Pfam" id="PF07719">
    <property type="entry name" value="TPR_2"/>
    <property type="match status" value="1"/>
</dbReference>
<evidence type="ECO:0000313" key="6">
    <source>
        <dbReference type="Proteomes" id="UP001193680"/>
    </source>
</evidence>